<evidence type="ECO:0000256" key="4">
    <source>
        <dbReference type="PROSITE-ProRule" id="PRU00134"/>
    </source>
</evidence>
<dbReference type="InterPro" id="IPR002893">
    <property type="entry name" value="Znf_MYND"/>
</dbReference>
<evidence type="ECO:0000256" key="5">
    <source>
        <dbReference type="SAM" id="MobiDB-lite"/>
    </source>
</evidence>
<feature type="region of interest" description="Disordered" evidence="5">
    <location>
        <begin position="97"/>
        <end position="120"/>
    </location>
</feature>
<organism evidence="7 8">
    <name type="scientific">Apiospora aurea</name>
    <dbReference type="NCBI Taxonomy" id="335848"/>
    <lineage>
        <taxon>Eukaryota</taxon>
        <taxon>Fungi</taxon>
        <taxon>Dikarya</taxon>
        <taxon>Ascomycota</taxon>
        <taxon>Pezizomycotina</taxon>
        <taxon>Sordariomycetes</taxon>
        <taxon>Xylariomycetidae</taxon>
        <taxon>Amphisphaeriales</taxon>
        <taxon>Apiosporaceae</taxon>
        <taxon>Apiospora</taxon>
    </lineage>
</organism>
<dbReference type="RefSeq" id="XP_066703610.1">
    <property type="nucleotide sequence ID" value="XM_066840983.1"/>
</dbReference>
<feature type="compositionally biased region" description="Low complexity" evidence="5">
    <location>
        <begin position="11"/>
        <end position="28"/>
    </location>
</feature>
<proteinExistence type="predicted"/>
<feature type="region of interest" description="Disordered" evidence="5">
    <location>
        <begin position="1"/>
        <end position="28"/>
    </location>
</feature>
<protein>
    <recommendedName>
        <fullName evidence="6">MYND-type domain-containing protein</fullName>
    </recommendedName>
</protein>
<keyword evidence="1" id="KW-0479">Metal-binding</keyword>
<evidence type="ECO:0000256" key="3">
    <source>
        <dbReference type="ARBA" id="ARBA00022833"/>
    </source>
</evidence>
<evidence type="ECO:0000256" key="2">
    <source>
        <dbReference type="ARBA" id="ARBA00022771"/>
    </source>
</evidence>
<evidence type="ECO:0000313" key="8">
    <source>
        <dbReference type="Proteomes" id="UP001391051"/>
    </source>
</evidence>
<evidence type="ECO:0000313" key="7">
    <source>
        <dbReference type="EMBL" id="KAK7959907.1"/>
    </source>
</evidence>
<evidence type="ECO:0000256" key="1">
    <source>
        <dbReference type="ARBA" id="ARBA00022723"/>
    </source>
</evidence>
<name>A0ABR1QP04_9PEZI</name>
<evidence type="ECO:0000259" key="6">
    <source>
        <dbReference type="PROSITE" id="PS50865"/>
    </source>
</evidence>
<comment type="caution">
    <text evidence="7">The sequence shown here is derived from an EMBL/GenBank/DDBJ whole genome shotgun (WGS) entry which is preliminary data.</text>
</comment>
<reference evidence="7 8" key="1">
    <citation type="submission" date="2023-01" db="EMBL/GenBank/DDBJ databases">
        <title>Analysis of 21 Apiospora genomes using comparative genomics revels a genus with tremendous synthesis potential of carbohydrate active enzymes and secondary metabolites.</title>
        <authorList>
            <person name="Sorensen T."/>
        </authorList>
    </citation>
    <scope>NUCLEOTIDE SEQUENCE [LARGE SCALE GENOMIC DNA]</scope>
    <source>
        <strain evidence="7 8">CBS 24483</strain>
    </source>
</reference>
<keyword evidence="3" id="KW-0862">Zinc</keyword>
<feature type="compositionally biased region" description="Polar residues" evidence="5">
    <location>
        <begin position="1"/>
        <end position="10"/>
    </location>
</feature>
<sequence length="120" mass="12632">MAEGSASGQNSADPVVASSSSSSTPAPAKASCAQCHKAEEVSSDAADEEGSSSNLKPCITCKSVLYCSRDCKKAHLKQHKKVCPKLAQEYAKTADVKMASRSAPKADTHRGGLQKWQFDT</sequence>
<keyword evidence="8" id="KW-1185">Reference proteome</keyword>
<keyword evidence="2 4" id="KW-0863">Zinc-finger</keyword>
<dbReference type="GeneID" id="92074045"/>
<accession>A0ABR1QP04</accession>
<dbReference type="SUPFAM" id="SSF144232">
    <property type="entry name" value="HIT/MYND zinc finger-like"/>
    <property type="match status" value="1"/>
</dbReference>
<dbReference type="Gene3D" id="6.10.140.2220">
    <property type="match status" value="1"/>
</dbReference>
<gene>
    <name evidence="7" type="ORF">PG986_004761</name>
</gene>
<dbReference type="Proteomes" id="UP001391051">
    <property type="component" value="Unassembled WGS sequence"/>
</dbReference>
<dbReference type="EMBL" id="JAQQWE010000003">
    <property type="protein sequence ID" value="KAK7959907.1"/>
    <property type="molecule type" value="Genomic_DNA"/>
</dbReference>
<feature type="domain" description="MYND-type" evidence="6">
    <location>
        <begin position="32"/>
        <end position="83"/>
    </location>
</feature>
<dbReference type="PROSITE" id="PS50865">
    <property type="entry name" value="ZF_MYND_2"/>
    <property type="match status" value="1"/>
</dbReference>
<dbReference type="Pfam" id="PF01753">
    <property type="entry name" value="zf-MYND"/>
    <property type="match status" value="1"/>
</dbReference>